<dbReference type="AlphaFoldDB" id="A0A0R3TSL1"/>
<evidence type="ECO:0000313" key="3">
    <source>
        <dbReference type="WBParaSite" id="HNAJ_0001064001-mRNA-1"/>
    </source>
</evidence>
<dbReference type="EMBL" id="UZAE01013138">
    <property type="protein sequence ID" value="VDO08409.1"/>
    <property type="molecule type" value="Genomic_DNA"/>
</dbReference>
<dbReference type="Proteomes" id="UP000278807">
    <property type="component" value="Unassembled WGS sequence"/>
</dbReference>
<protein>
    <submittedName>
        <fullName evidence="3">Secreted protein</fullName>
    </submittedName>
</protein>
<name>A0A0R3TSL1_RODNA</name>
<reference evidence="1 2" key="2">
    <citation type="submission" date="2018-11" db="EMBL/GenBank/DDBJ databases">
        <authorList>
            <consortium name="Pathogen Informatics"/>
        </authorList>
    </citation>
    <scope>NUCLEOTIDE SEQUENCE [LARGE SCALE GENOMIC DNA]</scope>
</reference>
<evidence type="ECO:0000313" key="1">
    <source>
        <dbReference type="EMBL" id="VDO08409.1"/>
    </source>
</evidence>
<accession>A0A0R3TSL1</accession>
<evidence type="ECO:0000313" key="2">
    <source>
        <dbReference type="Proteomes" id="UP000278807"/>
    </source>
</evidence>
<gene>
    <name evidence="1" type="ORF">HNAJ_LOCUS10635</name>
</gene>
<dbReference type="WBParaSite" id="HNAJ_0001064001-mRNA-1">
    <property type="protein sequence ID" value="HNAJ_0001064001-mRNA-1"/>
    <property type="gene ID" value="HNAJ_0001064001"/>
</dbReference>
<proteinExistence type="predicted"/>
<reference evidence="3" key="1">
    <citation type="submission" date="2017-02" db="UniProtKB">
        <authorList>
            <consortium name="WormBaseParasite"/>
        </authorList>
    </citation>
    <scope>IDENTIFICATION</scope>
</reference>
<sequence>MPRLQRLLDSLDLALSTSIARISGDSNDLVPIFRSTSIMVAISVPELLPCFQNNDISVSFSQCHCEDETLERHVHRGCNKRAGAFAMNPEQRHTVSFS</sequence>
<organism evidence="3">
    <name type="scientific">Rodentolepis nana</name>
    <name type="common">Dwarf tapeworm</name>
    <name type="synonym">Hymenolepis nana</name>
    <dbReference type="NCBI Taxonomy" id="102285"/>
    <lineage>
        <taxon>Eukaryota</taxon>
        <taxon>Metazoa</taxon>
        <taxon>Spiralia</taxon>
        <taxon>Lophotrochozoa</taxon>
        <taxon>Platyhelminthes</taxon>
        <taxon>Cestoda</taxon>
        <taxon>Eucestoda</taxon>
        <taxon>Cyclophyllidea</taxon>
        <taxon>Hymenolepididae</taxon>
        <taxon>Rodentolepis</taxon>
    </lineage>
</organism>
<keyword evidence="2" id="KW-1185">Reference proteome</keyword>